<dbReference type="EMBL" id="CP031124">
    <property type="protein sequence ID" value="AXF84843.1"/>
    <property type="molecule type" value="Genomic_DNA"/>
</dbReference>
<keyword evidence="1" id="KW-0732">Signal</keyword>
<dbReference type="RefSeq" id="WP_114562100.1">
    <property type="nucleotide sequence ID" value="NZ_CP031124.1"/>
</dbReference>
<gene>
    <name evidence="2" type="ORF">DTO96_100553</name>
</gene>
<sequence length="86" mass="10018">MKQRIIITNLLLICGLTLSGCTSTFENVSKSKDTQLQYDNDKFYCDKQSKLYISRREYGDTAELEKYSFIDRCMKAAGWRKVSKTK</sequence>
<protein>
    <recommendedName>
        <fullName evidence="4">Lipoprotein</fullName>
    </recommendedName>
</protein>
<keyword evidence="3" id="KW-1185">Reference proteome</keyword>
<dbReference type="PROSITE" id="PS51257">
    <property type="entry name" value="PROKAR_LIPOPROTEIN"/>
    <property type="match status" value="1"/>
</dbReference>
<evidence type="ECO:0000256" key="1">
    <source>
        <dbReference type="SAM" id="SignalP"/>
    </source>
</evidence>
<evidence type="ECO:0000313" key="2">
    <source>
        <dbReference type="EMBL" id="AXF84843.1"/>
    </source>
</evidence>
<accession>A0A345D905</accession>
<feature type="chain" id="PRO_5016965150" description="Lipoprotein" evidence="1">
    <location>
        <begin position="20"/>
        <end position="86"/>
    </location>
</feature>
<dbReference type="Proteomes" id="UP000252182">
    <property type="component" value="Chromosome"/>
</dbReference>
<reference evidence="3" key="1">
    <citation type="submission" date="2018-07" db="EMBL/GenBank/DDBJ databases">
        <authorList>
            <person name="Kim H."/>
        </authorList>
    </citation>
    <scope>NUCLEOTIDE SEQUENCE [LARGE SCALE GENOMIC DNA]</scope>
    <source>
        <strain evidence="3">F02</strain>
    </source>
</reference>
<evidence type="ECO:0008006" key="4">
    <source>
        <dbReference type="Google" id="ProtNLM"/>
    </source>
</evidence>
<name>A0A345D905_9BURK</name>
<organism evidence="2 3">
    <name type="scientific">Ephemeroptericola cinctiostellae</name>
    <dbReference type="NCBI Taxonomy" id="2268024"/>
    <lineage>
        <taxon>Bacteria</taxon>
        <taxon>Pseudomonadati</taxon>
        <taxon>Pseudomonadota</taxon>
        <taxon>Betaproteobacteria</taxon>
        <taxon>Burkholderiales</taxon>
        <taxon>Burkholderiaceae</taxon>
        <taxon>Ephemeroptericola</taxon>
    </lineage>
</organism>
<dbReference type="AlphaFoldDB" id="A0A345D905"/>
<dbReference type="KEGG" id="hyf:DTO96_100553"/>
<evidence type="ECO:0000313" key="3">
    <source>
        <dbReference type="Proteomes" id="UP000252182"/>
    </source>
</evidence>
<feature type="signal peptide" evidence="1">
    <location>
        <begin position="1"/>
        <end position="19"/>
    </location>
</feature>
<proteinExistence type="predicted"/>